<keyword evidence="2" id="KW-0489">Methyltransferase</keyword>
<dbReference type="InterPro" id="IPR041698">
    <property type="entry name" value="Methyltransf_25"/>
</dbReference>
<evidence type="ECO:0000313" key="2">
    <source>
        <dbReference type="EMBL" id="MFD0867941.1"/>
    </source>
</evidence>
<dbReference type="GO" id="GO:0008168">
    <property type="term" value="F:methyltransferase activity"/>
    <property type="evidence" value="ECO:0007669"/>
    <property type="project" value="UniProtKB-KW"/>
</dbReference>
<dbReference type="EMBL" id="JBHTIU010000008">
    <property type="protein sequence ID" value="MFD0867941.1"/>
    <property type="molecule type" value="Genomic_DNA"/>
</dbReference>
<dbReference type="InterPro" id="IPR029063">
    <property type="entry name" value="SAM-dependent_MTases_sf"/>
</dbReference>
<keyword evidence="2" id="KW-0808">Transferase</keyword>
<evidence type="ECO:0000313" key="3">
    <source>
        <dbReference type="Proteomes" id="UP001597120"/>
    </source>
</evidence>
<feature type="domain" description="Methyltransferase" evidence="1">
    <location>
        <begin position="72"/>
        <end position="160"/>
    </location>
</feature>
<sequence length="297" mass="34394">MYHGVRFDMNFKQLWQEGMKDWNGELPERMTDDSKEEAFWETFIPKKANALDDYAAAIRTELLRLIEPGDSVLEVGPGWGNYTFAAAEKASALTCVDSSRSVLDYLQEETRRQGLPHTRFIHAKWEEYMPPAESFDVVFGINCYYRMQQIDRALLNMNHAAKRLAIIGLTSGPEKPHLYEIHRQLGCKIKFQRRDYIYLTNMLYELGIDANCKIIDIQRTYRYDSEEQLIKANLAAIQDADYDRKAAEAILHQYVIEHDGGYLYTHQFKAALLYWRPQKLYASGALKVEGALEAKEA</sequence>
<organism evidence="2 3">
    <name type="scientific">Paenibacillus residui</name>
    <dbReference type="NCBI Taxonomy" id="629724"/>
    <lineage>
        <taxon>Bacteria</taxon>
        <taxon>Bacillati</taxon>
        <taxon>Bacillota</taxon>
        <taxon>Bacilli</taxon>
        <taxon>Bacillales</taxon>
        <taxon>Paenibacillaceae</taxon>
        <taxon>Paenibacillus</taxon>
    </lineage>
</organism>
<dbReference type="SUPFAM" id="SSF53335">
    <property type="entry name" value="S-adenosyl-L-methionine-dependent methyltransferases"/>
    <property type="match status" value="1"/>
</dbReference>
<dbReference type="Pfam" id="PF13649">
    <property type="entry name" value="Methyltransf_25"/>
    <property type="match status" value="1"/>
</dbReference>
<gene>
    <name evidence="2" type="ORF">ACFQ03_02185</name>
</gene>
<protein>
    <submittedName>
        <fullName evidence="2">Class I SAM-dependent methyltransferase</fullName>
        <ecNumber evidence="2">2.1.1.-</ecNumber>
    </submittedName>
</protein>
<dbReference type="Proteomes" id="UP001597120">
    <property type="component" value="Unassembled WGS sequence"/>
</dbReference>
<evidence type="ECO:0000259" key="1">
    <source>
        <dbReference type="Pfam" id="PF13649"/>
    </source>
</evidence>
<dbReference type="RefSeq" id="WP_379285758.1">
    <property type="nucleotide sequence ID" value="NZ_JBHTIU010000008.1"/>
</dbReference>
<accession>A0ABW3D4T7</accession>
<comment type="caution">
    <text evidence="2">The sequence shown here is derived from an EMBL/GenBank/DDBJ whole genome shotgun (WGS) entry which is preliminary data.</text>
</comment>
<keyword evidence="3" id="KW-1185">Reference proteome</keyword>
<name>A0ABW3D4T7_9BACL</name>
<proteinExistence type="predicted"/>
<dbReference type="GO" id="GO:0032259">
    <property type="term" value="P:methylation"/>
    <property type="evidence" value="ECO:0007669"/>
    <property type="project" value="UniProtKB-KW"/>
</dbReference>
<dbReference type="EC" id="2.1.1.-" evidence="2"/>
<reference evidence="3" key="1">
    <citation type="journal article" date="2019" name="Int. J. Syst. Evol. Microbiol.">
        <title>The Global Catalogue of Microorganisms (GCM) 10K type strain sequencing project: providing services to taxonomists for standard genome sequencing and annotation.</title>
        <authorList>
            <consortium name="The Broad Institute Genomics Platform"/>
            <consortium name="The Broad Institute Genome Sequencing Center for Infectious Disease"/>
            <person name="Wu L."/>
            <person name="Ma J."/>
        </authorList>
    </citation>
    <scope>NUCLEOTIDE SEQUENCE [LARGE SCALE GENOMIC DNA]</scope>
    <source>
        <strain evidence="3">CCUG 57263</strain>
    </source>
</reference>
<dbReference type="Gene3D" id="3.40.50.150">
    <property type="entry name" value="Vaccinia Virus protein VP39"/>
    <property type="match status" value="1"/>
</dbReference>
<dbReference type="CDD" id="cd02440">
    <property type="entry name" value="AdoMet_MTases"/>
    <property type="match status" value="1"/>
</dbReference>